<dbReference type="AlphaFoldDB" id="Q79DI6"/>
<evidence type="ECO:0000256" key="1">
    <source>
        <dbReference type="SAM" id="MobiDB-lite"/>
    </source>
</evidence>
<keyword evidence="2" id="KW-0812">Transmembrane</keyword>
<evidence type="ECO:0000256" key="2">
    <source>
        <dbReference type="SAM" id="Phobius"/>
    </source>
</evidence>
<evidence type="ECO:0000313" key="3">
    <source>
        <dbReference type="EMBL" id="AAA17110.1"/>
    </source>
</evidence>
<proteinExistence type="predicted"/>
<name>Q79DI6_MYCLR</name>
<organism evidence="3">
    <name type="scientific">Mycobacterium leprae</name>
    <dbReference type="NCBI Taxonomy" id="1769"/>
    <lineage>
        <taxon>Bacteria</taxon>
        <taxon>Bacillati</taxon>
        <taxon>Actinomycetota</taxon>
        <taxon>Actinomycetes</taxon>
        <taxon>Mycobacteriales</taxon>
        <taxon>Mycobacteriaceae</taxon>
        <taxon>Mycobacterium</taxon>
    </lineage>
</organism>
<feature type="region of interest" description="Disordered" evidence="1">
    <location>
        <begin position="1"/>
        <end position="20"/>
    </location>
</feature>
<keyword evidence="2" id="KW-0472">Membrane</keyword>
<dbReference type="InterPro" id="IPR025341">
    <property type="entry name" value="DUF4247"/>
</dbReference>
<protein>
    <submittedName>
        <fullName evidence="3">B1177_F3_123</fullName>
    </submittedName>
</protein>
<dbReference type="PIR" id="S72746">
    <property type="entry name" value="S72746"/>
</dbReference>
<reference evidence="3" key="1">
    <citation type="submission" date="1994-01" db="EMBL/GenBank/DDBJ databases">
        <authorList>
            <person name="Smith D.R."/>
        </authorList>
    </citation>
    <scope>NUCLEOTIDE SEQUENCE</scope>
</reference>
<reference evidence="3" key="2">
    <citation type="submission" date="1994-03" db="EMBL/GenBank/DDBJ databases">
        <authorList>
            <person name="Robison K."/>
        </authorList>
    </citation>
    <scope>NUCLEOTIDE SEQUENCE</scope>
</reference>
<dbReference type="Pfam" id="PF14042">
    <property type="entry name" value="DUF4247"/>
    <property type="match status" value="1"/>
</dbReference>
<keyword evidence="2" id="KW-1133">Transmembrane helix</keyword>
<accession>Q79DI6</accession>
<sequence>MSFEVPEGRWSTPRAGGVHESQSSFCDCLHSDRRHHSVADFRIILPDKKISSYIASRYHEHSHDVNGIRCVCNGSPTQVIAQTHTGYQKPEARTANNTNQYLRYSNNIVTVGLFSNYMCKHPRRTAQRRIQSRGVHIPRPRVNPRITIGVVPDGGLAPKTSAEPIRRHTAMNFTVQTDTVNLNPILRGVVASFLYFLVVVAILATNFVTVDALIPGQLQQMALINRRPNAVVTISTIASGVSQLSQGLVGVAIYGFMGVVILRDISG</sequence>
<dbReference type="EMBL" id="U00011">
    <property type="protein sequence ID" value="AAA17110.1"/>
    <property type="molecule type" value="Genomic_DNA"/>
</dbReference>
<feature type="transmembrane region" description="Helical" evidence="2">
    <location>
        <begin position="234"/>
        <end position="262"/>
    </location>
</feature>
<feature type="transmembrane region" description="Helical" evidence="2">
    <location>
        <begin position="193"/>
        <end position="214"/>
    </location>
</feature>